<comment type="caution">
    <text evidence="1">The sequence shown here is derived from an EMBL/GenBank/DDBJ whole genome shotgun (WGS) entry which is preliminary data.</text>
</comment>
<dbReference type="EMBL" id="BAABCY010000080">
    <property type="protein sequence ID" value="GAA3579531.1"/>
    <property type="molecule type" value="Genomic_DNA"/>
</dbReference>
<evidence type="ECO:0000313" key="2">
    <source>
        <dbReference type="Proteomes" id="UP001500954"/>
    </source>
</evidence>
<sequence>MIFTSDKDYKSTKKIKQGDSKIREEFEPLAKWIDEKYDVKTLNLIFDYIKNNKSYPRLQICLEYARDKGKFMDNKTYNFHKTKQKEIAEKFKELTSIYKQHKKLSLIKKIILGLRYKTNNLYVYFSDFETIAKDEANNNIPEKEIKNLKSKINNPELWRIERRFNTVTYFLYTDEQLKKYQDSEIHKQWSNQYFDLLKEYDEFGYFKKDFYYVFLDSKENFDTNYKSNWYYYYK</sequence>
<organism evidence="1 2">
    <name type="scientific">Snuella lapsa</name>
    <dbReference type="NCBI Taxonomy" id="870481"/>
    <lineage>
        <taxon>Bacteria</taxon>
        <taxon>Pseudomonadati</taxon>
        <taxon>Bacteroidota</taxon>
        <taxon>Flavobacteriia</taxon>
        <taxon>Flavobacteriales</taxon>
        <taxon>Flavobacteriaceae</taxon>
        <taxon>Snuella</taxon>
    </lineage>
</organism>
<proteinExistence type="predicted"/>
<dbReference type="RefSeq" id="WP_345007222.1">
    <property type="nucleotide sequence ID" value="NZ_BAABCY010000080.1"/>
</dbReference>
<evidence type="ECO:0000313" key="1">
    <source>
        <dbReference type="EMBL" id="GAA3579531.1"/>
    </source>
</evidence>
<gene>
    <name evidence="1" type="ORF">GCM10022395_30240</name>
</gene>
<protein>
    <submittedName>
        <fullName evidence="1">Uncharacterized protein</fullName>
    </submittedName>
</protein>
<keyword evidence="2" id="KW-1185">Reference proteome</keyword>
<name>A0ABP6YAY4_9FLAO</name>
<reference evidence="2" key="1">
    <citation type="journal article" date="2019" name="Int. J. Syst. Evol. Microbiol.">
        <title>The Global Catalogue of Microorganisms (GCM) 10K type strain sequencing project: providing services to taxonomists for standard genome sequencing and annotation.</title>
        <authorList>
            <consortium name="The Broad Institute Genomics Platform"/>
            <consortium name="The Broad Institute Genome Sequencing Center for Infectious Disease"/>
            <person name="Wu L."/>
            <person name="Ma J."/>
        </authorList>
    </citation>
    <scope>NUCLEOTIDE SEQUENCE [LARGE SCALE GENOMIC DNA]</scope>
    <source>
        <strain evidence="2">JCM 17111</strain>
    </source>
</reference>
<accession>A0ABP6YAY4</accession>
<dbReference type="Proteomes" id="UP001500954">
    <property type="component" value="Unassembled WGS sequence"/>
</dbReference>